<evidence type="ECO:0000313" key="3">
    <source>
        <dbReference type="Proteomes" id="UP001472866"/>
    </source>
</evidence>
<dbReference type="GO" id="GO:0010224">
    <property type="term" value="P:response to UV-B"/>
    <property type="evidence" value="ECO:0007669"/>
    <property type="project" value="TreeGrafter"/>
</dbReference>
<keyword evidence="3" id="KW-1185">Reference proteome</keyword>
<reference evidence="2 3" key="1">
    <citation type="submission" date="2024-03" db="EMBL/GenBank/DDBJ databases">
        <title>Complete genome sequence of the green alga Chloropicon roscoffensis RCC1871.</title>
        <authorList>
            <person name="Lemieux C."/>
            <person name="Pombert J.-F."/>
            <person name="Otis C."/>
            <person name="Turmel M."/>
        </authorList>
    </citation>
    <scope>NUCLEOTIDE SEQUENCE [LARGE SCALE GENOMIC DNA]</scope>
    <source>
        <strain evidence="2 3">RCC1871</strain>
    </source>
</reference>
<organism evidence="2 3">
    <name type="scientific">Chloropicon roscoffensis</name>
    <dbReference type="NCBI Taxonomy" id="1461544"/>
    <lineage>
        <taxon>Eukaryota</taxon>
        <taxon>Viridiplantae</taxon>
        <taxon>Chlorophyta</taxon>
        <taxon>Chloropicophyceae</taxon>
        <taxon>Chloropicales</taxon>
        <taxon>Chloropicaceae</taxon>
        <taxon>Chloropicon</taxon>
    </lineage>
</organism>
<dbReference type="InterPro" id="IPR001680">
    <property type="entry name" value="WD40_rpt"/>
</dbReference>
<evidence type="ECO:0000313" key="2">
    <source>
        <dbReference type="EMBL" id="WZN65970.1"/>
    </source>
</evidence>
<dbReference type="PANTHER" id="PTHR45389">
    <property type="entry name" value="WD REPEAT-CONTAINING PROTEIN RUP1"/>
    <property type="match status" value="1"/>
</dbReference>
<dbReference type="InterPro" id="IPR015943">
    <property type="entry name" value="WD40/YVTN_repeat-like_dom_sf"/>
</dbReference>
<evidence type="ECO:0000256" key="1">
    <source>
        <dbReference type="SAM" id="MobiDB-lite"/>
    </source>
</evidence>
<protein>
    <submittedName>
        <fullName evidence="2">WD40 repeat domain-containing protein</fullName>
    </submittedName>
</protein>
<dbReference type="Proteomes" id="UP001472866">
    <property type="component" value="Chromosome 13"/>
</dbReference>
<gene>
    <name evidence="2" type="ORF">HKI87_13g75330</name>
</gene>
<dbReference type="PANTHER" id="PTHR45389:SF1">
    <property type="entry name" value="WD REPEAT-CONTAINING PROTEIN RUP1"/>
    <property type="match status" value="1"/>
</dbReference>
<dbReference type="Gene3D" id="2.130.10.10">
    <property type="entry name" value="YVTN repeat-like/Quinoprotein amine dehydrogenase"/>
    <property type="match status" value="1"/>
</dbReference>
<name>A0AAX4PIW0_9CHLO</name>
<proteinExistence type="predicted"/>
<feature type="region of interest" description="Disordered" evidence="1">
    <location>
        <begin position="58"/>
        <end position="121"/>
    </location>
</feature>
<accession>A0AAX4PIW0</accession>
<dbReference type="SMART" id="SM00320">
    <property type="entry name" value="WD40"/>
    <property type="match status" value="4"/>
</dbReference>
<sequence length="469" mass="51093">MCKRFLGEGFMMNQRSCDSSACLICARPGNDAPLKRYVDDSDLRPSTSRDALSHIFRSLSPGSQKEGERMVARMPALDSSTRGTKQGSRSVTELYASSSGGENDHNPGSPRGKLEFSDQLVPQSAVTERQECYRVRESDRDNRDKVIASMDFRSVGGFFASATSCKELCIHRLAQAEGDGESFVAHRQSVDPRWVHRTSAKLSSLAWNNNANVITVGDHYGELTRVDVETCHILTETDEGSGTAVLDLKRNRHFGTTCLLTATKSGAVKLWTEDLSESLELTDECVDRVPICGVAFSPVNPNWVAAARSDSVVTLYDIRHGAAPLWRRRMGGTNAVAHLDHLASGDLVCSQLNEGISVWRRSGQGEDGKIEMARRKHAYASHTQTKHFVGLSVSSRGYIATGSECGRAYVYGSRISEPVALCSSDPTLGDSGVTAVEWIPQDQCEGDSQGLLVAQGASINRFKIDIPAL</sequence>
<dbReference type="EMBL" id="CP151513">
    <property type="protein sequence ID" value="WZN65970.1"/>
    <property type="molecule type" value="Genomic_DNA"/>
</dbReference>
<feature type="compositionally biased region" description="Polar residues" evidence="1">
    <location>
        <begin position="78"/>
        <end position="101"/>
    </location>
</feature>
<dbReference type="InterPro" id="IPR036322">
    <property type="entry name" value="WD40_repeat_dom_sf"/>
</dbReference>
<dbReference type="AlphaFoldDB" id="A0AAX4PIW0"/>
<dbReference type="InterPro" id="IPR044616">
    <property type="entry name" value="RUP1/2"/>
</dbReference>
<dbReference type="SUPFAM" id="SSF50978">
    <property type="entry name" value="WD40 repeat-like"/>
    <property type="match status" value="1"/>
</dbReference>